<gene>
    <name evidence="2" type="ORF">FJSC11DRAFT_0059</name>
</gene>
<dbReference type="Proteomes" id="UP000004344">
    <property type="component" value="Unassembled WGS sequence"/>
</dbReference>
<dbReference type="EMBL" id="AGIZ01000001">
    <property type="protein sequence ID" value="EHC19242.1"/>
    <property type="molecule type" value="Genomic_DNA"/>
</dbReference>
<protein>
    <submittedName>
        <fullName evidence="2">Low temperature-induced protein</fullName>
    </submittedName>
</protein>
<dbReference type="PATRIC" id="fig|741277.3.peg.70"/>
<feature type="region of interest" description="Disordered" evidence="1">
    <location>
        <begin position="65"/>
        <end position="127"/>
    </location>
</feature>
<keyword evidence="3" id="KW-1185">Reference proteome</keyword>
<dbReference type="AlphaFoldDB" id="G6FMG2"/>
<organism evidence="2 3">
    <name type="scientific">Fischerella thermalis JSC-11</name>
    <dbReference type="NCBI Taxonomy" id="741277"/>
    <lineage>
        <taxon>Bacteria</taxon>
        <taxon>Bacillati</taxon>
        <taxon>Cyanobacteriota</taxon>
        <taxon>Cyanophyceae</taxon>
        <taxon>Nostocales</taxon>
        <taxon>Hapalosiphonaceae</taxon>
        <taxon>Fischerella</taxon>
    </lineage>
</organism>
<reference evidence="2 3" key="1">
    <citation type="submission" date="2011-09" db="EMBL/GenBank/DDBJ databases">
        <title>The draft genome of Fischerella sp. JSC-11.</title>
        <authorList>
            <consortium name="US DOE Joint Genome Institute (JGI-PGF)"/>
            <person name="Lucas S."/>
            <person name="Han J."/>
            <person name="Lapidus A."/>
            <person name="Cheng J.-F."/>
            <person name="Goodwin L."/>
            <person name="Pitluck S."/>
            <person name="Peters L."/>
            <person name="Land M.L."/>
            <person name="Hauser L."/>
            <person name="Sarkisova S."/>
            <person name="Bryant D.A."/>
            <person name="Brown I."/>
            <person name="Woyke T.J."/>
        </authorList>
    </citation>
    <scope>NUCLEOTIDE SEQUENCE [LARGE SCALE GENOMIC DNA]</scope>
    <source>
        <strain evidence="2 3">JSC-11</strain>
    </source>
</reference>
<evidence type="ECO:0000256" key="1">
    <source>
        <dbReference type="SAM" id="MobiDB-lite"/>
    </source>
</evidence>
<proteinExistence type="predicted"/>
<sequence length="141" mass="15309">MTTQFSLDFILLTPVPGGIKMQKSISLLGSILRPVRFLFVAFTCALLLFSNAFPAAAIQSYQSNPTEGTDQLLQTQRETDEVAKSAPLGLKETQQRTSGGGLNEVQGTADAEKMNRPENSQEAVSVEEEVSNFLKKVTGNK</sequence>
<evidence type="ECO:0000313" key="2">
    <source>
        <dbReference type="EMBL" id="EHC19242.1"/>
    </source>
</evidence>
<feature type="compositionally biased region" description="Polar residues" evidence="1">
    <location>
        <begin position="65"/>
        <end position="76"/>
    </location>
</feature>
<comment type="caution">
    <text evidence="2">The sequence shown here is derived from an EMBL/GenBank/DDBJ whole genome shotgun (WGS) entry which is preliminary data.</text>
</comment>
<evidence type="ECO:0000313" key="3">
    <source>
        <dbReference type="Proteomes" id="UP000004344"/>
    </source>
</evidence>
<name>G6FMG2_9CYAN</name>
<accession>G6FMG2</accession>